<evidence type="ECO:0000256" key="4">
    <source>
        <dbReference type="ARBA" id="ARBA00023295"/>
    </source>
</evidence>
<dbReference type="RefSeq" id="WP_244924551.1">
    <property type="nucleotide sequence ID" value="NZ_UYIO01000001.1"/>
</dbReference>
<dbReference type="SUPFAM" id="SSF88688">
    <property type="entry name" value="Families 57/38 glycoside transferase middle domain"/>
    <property type="match status" value="1"/>
</dbReference>
<evidence type="ECO:0000256" key="1">
    <source>
        <dbReference type="ARBA" id="ARBA00009792"/>
    </source>
</evidence>
<dbReference type="CDD" id="cd10789">
    <property type="entry name" value="GH38N_AMII_ER_cytosolic"/>
    <property type="match status" value="1"/>
</dbReference>
<dbReference type="InterPro" id="IPR011330">
    <property type="entry name" value="Glyco_hydro/deAcase_b/a-brl"/>
</dbReference>
<dbReference type="InterPro" id="IPR000602">
    <property type="entry name" value="Glyco_hydro_38_N"/>
</dbReference>
<comment type="similarity">
    <text evidence="1">Belongs to the glycosyl hydrolase 38 family.</text>
</comment>
<name>A0A7Z9CA12_9ACTO</name>
<dbReference type="Gene3D" id="3.20.110.10">
    <property type="entry name" value="Glycoside hydrolase 38, N terminal domain"/>
    <property type="match status" value="1"/>
</dbReference>
<accession>A0A7Z9CA12</accession>
<dbReference type="GO" id="GO:0046872">
    <property type="term" value="F:metal ion binding"/>
    <property type="evidence" value="ECO:0007669"/>
    <property type="project" value="UniProtKB-KW"/>
</dbReference>
<dbReference type="Gene3D" id="1.20.1270.50">
    <property type="entry name" value="Glycoside hydrolase family 38, central domain"/>
    <property type="match status" value="1"/>
</dbReference>
<dbReference type="GO" id="GO:0030246">
    <property type="term" value="F:carbohydrate binding"/>
    <property type="evidence" value="ECO:0007669"/>
    <property type="project" value="InterPro"/>
</dbReference>
<proteinExistence type="inferred from homology"/>
<dbReference type="FunFam" id="3.20.110.10:FF:000002">
    <property type="entry name" value="alpha-mannosidase 2C1 isoform X1"/>
    <property type="match status" value="1"/>
</dbReference>
<sequence>MHDNRSILEGRVRRALAEKILPACYTELTDLDVTCWQVPDPEAKPVTPAQVPPFSQFRPFAIGEYWGRAWETVWMRMRAQTAPLAPEIKELLGLGARTSTADTASADGVCGPDNTCGPDSTCAADQVEILVNLGWQDHSPGFQAEGLVHRTVVPEGAPAGTDQAYIGPTVKAINPKNLWIPARKVLSASGDIDFTIEAAANPILLDVPPFQVTYEGDIRTSSARPLYQLVQASVVLRHGQVYQLALDMSVLHEMVAAKPELDGHDWLILRTLSAALDQLDLADIPATAARARELLQPVLTTPAHVEAPQIYAVGHAHIDSAWLWPLRETPRKVNRTLANVVNLLEQGEDMYFAFPAAQHAAWLAEEDPELFARVRNWVAKGRIVPVGGMWVESDAVLPGGEAMCRQFVEGQAFFEEAFGVECSEVWLPDSFGYSAALPQIAREAGIKRFLTQKISWNQVNAFPHHTFLWEGIDGSRIFTHFPPADTYGSDVTGAQIRHAVINSRDKGHTSVSLLPYGYGDGGGGPTREMLGRLARQRDLAGAPRLLSASPHDFFDRAIEAYEKPPVWAGELYLELHRGTFTSHVATKRGNRETEALLRETELWCTTAAVRGLMEYPYEELRALWRQALLCQFHDILPGSAISWVYREVAGIYAHLRERCEALTKQALQALTSQAAKVPNALATPSGTAGTVLRANATSFTQDGVPPFAVGYVGARENSEAGPTANNLEAGPDYLSNGLLTLRFADGACVSLQDRSGREYIPRQEAAGTFQVHQDFPNMWDAWDIDPFYRGSEERLDLQFGGTEFLQATNSAELAGSGVAAQTAELVSTGIAAQTAELVGTAVQAVSTARYGDSELRITWQLRPGEEFARVRVDADWHEHEKLLKLAFPVRIHTDRAQYETQMGYIERPTHTNTSWDASRFEVSCHRWLRLANAGASLAIANDATYGWDITRHQEGRRSTYSRVRATLLKCARYPDPEQDQGQFSWNFRLHPGASVEAAIADGQDICLGTRYVSGTPAGPAGPAVPAASPVAPLFRVEGAVVESVAMAPDRSGNAVVRIYEGRGATSHVTIQAPEFSRAWCTDLRYRSPEESGYAGPEMRWDGKAWQLELAPFQIATIRFERAL</sequence>
<comment type="caution">
    <text evidence="6">The sequence shown here is derived from an EMBL/GenBank/DDBJ whole genome shotgun (WGS) entry which is preliminary data.</text>
</comment>
<keyword evidence="2" id="KW-0479">Metal-binding</keyword>
<gene>
    <name evidence="6" type="ORF">NCTC10327_01427</name>
</gene>
<dbReference type="InterPro" id="IPR027291">
    <property type="entry name" value="Glyco_hydro_38_N_sf"/>
</dbReference>
<evidence type="ECO:0000256" key="3">
    <source>
        <dbReference type="ARBA" id="ARBA00022801"/>
    </source>
</evidence>
<keyword evidence="3" id="KW-0378">Hydrolase</keyword>
<dbReference type="GO" id="GO:0004559">
    <property type="term" value="F:alpha-mannosidase activity"/>
    <property type="evidence" value="ECO:0007669"/>
    <property type="project" value="InterPro"/>
</dbReference>
<evidence type="ECO:0000313" key="6">
    <source>
        <dbReference type="EMBL" id="VDG76792.1"/>
    </source>
</evidence>
<dbReference type="FunFam" id="1.20.1270.50:FF:000004">
    <property type="entry name" value="alpha-mannosidase 2C1 isoform X1"/>
    <property type="match status" value="1"/>
</dbReference>
<dbReference type="SUPFAM" id="SSF88713">
    <property type="entry name" value="Glycoside hydrolase/deacetylase"/>
    <property type="match status" value="1"/>
</dbReference>
<dbReference type="EMBL" id="UYIO01000001">
    <property type="protein sequence ID" value="VDG76792.1"/>
    <property type="molecule type" value="Genomic_DNA"/>
</dbReference>
<dbReference type="SUPFAM" id="SSF74650">
    <property type="entry name" value="Galactose mutarotase-like"/>
    <property type="match status" value="1"/>
</dbReference>
<dbReference type="Pfam" id="PF07748">
    <property type="entry name" value="Glyco_hydro_38C"/>
    <property type="match status" value="1"/>
</dbReference>
<dbReference type="InterPro" id="IPR011013">
    <property type="entry name" value="Gal_mutarotase_sf_dom"/>
</dbReference>
<evidence type="ECO:0000256" key="2">
    <source>
        <dbReference type="ARBA" id="ARBA00022723"/>
    </source>
</evidence>
<dbReference type="Pfam" id="PF01074">
    <property type="entry name" value="Glyco_hydro_38N"/>
    <property type="match status" value="1"/>
</dbReference>
<evidence type="ECO:0000313" key="7">
    <source>
        <dbReference type="Proteomes" id="UP000269974"/>
    </source>
</evidence>
<organism evidence="6 7">
    <name type="scientific">Actinobaculum suis</name>
    <dbReference type="NCBI Taxonomy" id="1657"/>
    <lineage>
        <taxon>Bacteria</taxon>
        <taxon>Bacillati</taxon>
        <taxon>Actinomycetota</taxon>
        <taxon>Actinomycetes</taxon>
        <taxon>Actinomycetales</taxon>
        <taxon>Actinomycetaceae</taxon>
        <taxon>Actinobaculum</taxon>
    </lineage>
</organism>
<reference evidence="6 7" key="1">
    <citation type="submission" date="2018-11" db="EMBL/GenBank/DDBJ databases">
        <authorList>
            <consortium name="Pathogen Informatics"/>
        </authorList>
    </citation>
    <scope>NUCLEOTIDE SEQUENCE [LARGE SCALE GENOMIC DNA]</scope>
    <source>
        <strain evidence="6 7">NCTC10327</strain>
    </source>
</reference>
<dbReference type="SMART" id="SM00872">
    <property type="entry name" value="Alpha-mann_mid"/>
    <property type="match status" value="1"/>
</dbReference>
<dbReference type="Proteomes" id="UP000269974">
    <property type="component" value="Unassembled WGS sequence"/>
</dbReference>
<feature type="domain" description="Glycoside hydrolase family 38 central" evidence="5">
    <location>
        <begin position="574"/>
        <end position="652"/>
    </location>
</feature>
<evidence type="ECO:0000259" key="5">
    <source>
        <dbReference type="SMART" id="SM00872"/>
    </source>
</evidence>
<dbReference type="Gene3D" id="2.70.98.30">
    <property type="entry name" value="Golgi alpha-mannosidase II, domain 4"/>
    <property type="match status" value="1"/>
</dbReference>
<dbReference type="GO" id="GO:0006013">
    <property type="term" value="P:mannose metabolic process"/>
    <property type="evidence" value="ECO:0007669"/>
    <property type="project" value="InterPro"/>
</dbReference>
<protein>
    <submittedName>
        <fullName evidence="6">Alpha-mannosidase</fullName>
    </submittedName>
</protein>
<dbReference type="InterPro" id="IPR011682">
    <property type="entry name" value="Glyco_hydro_38_C"/>
</dbReference>
<dbReference type="AlphaFoldDB" id="A0A7Z9CA12"/>
<dbReference type="PANTHER" id="PTHR46017">
    <property type="entry name" value="ALPHA-MANNOSIDASE 2C1"/>
    <property type="match status" value="1"/>
</dbReference>
<dbReference type="PANTHER" id="PTHR46017:SF1">
    <property type="entry name" value="ALPHA-MANNOSIDASE 2C1"/>
    <property type="match status" value="1"/>
</dbReference>
<keyword evidence="4" id="KW-0326">Glycosidase</keyword>
<dbReference type="GO" id="GO:0009313">
    <property type="term" value="P:oligosaccharide catabolic process"/>
    <property type="evidence" value="ECO:0007669"/>
    <property type="project" value="TreeGrafter"/>
</dbReference>
<dbReference type="Pfam" id="PF09261">
    <property type="entry name" value="Alpha-mann_mid"/>
    <property type="match status" value="1"/>
</dbReference>
<dbReference type="InterPro" id="IPR028995">
    <property type="entry name" value="Glyco_hydro_57/38_cen_sf"/>
</dbReference>
<dbReference type="InterPro" id="IPR015341">
    <property type="entry name" value="Glyco_hydro_38_cen"/>
</dbReference>
<dbReference type="InterPro" id="IPR037094">
    <property type="entry name" value="Glyco_hydro_38_cen_sf"/>
</dbReference>